<keyword evidence="4" id="KW-1185">Reference proteome</keyword>
<evidence type="ECO:0000256" key="1">
    <source>
        <dbReference type="SAM" id="Phobius"/>
    </source>
</evidence>
<evidence type="ECO:0000259" key="2">
    <source>
        <dbReference type="Pfam" id="PF14317"/>
    </source>
</evidence>
<protein>
    <submittedName>
        <fullName evidence="3">YcxB-like protein</fullName>
    </submittedName>
</protein>
<dbReference type="InterPro" id="IPR025588">
    <property type="entry name" value="YcxB-like_C"/>
</dbReference>
<name>A0A4R3K6C9_9FIRM</name>
<gene>
    <name evidence="3" type="ORF">EDC37_11061</name>
</gene>
<dbReference type="Pfam" id="PF14317">
    <property type="entry name" value="YcxB"/>
    <property type="match status" value="1"/>
</dbReference>
<reference evidence="3 4" key="1">
    <citation type="submission" date="2019-03" db="EMBL/GenBank/DDBJ databases">
        <title>Genomic Encyclopedia of Type Strains, Phase IV (KMG-IV): sequencing the most valuable type-strain genomes for metagenomic binning, comparative biology and taxonomic classification.</title>
        <authorList>
            <person name="Goeker M."/>
        </authorList>
    </citation>
    <scope>NUCLEOTIDE SEQUENCE [LARGE SCALE GENOMIC DNA]</scope>
    <source>
        <strain evidence="3 4">DSM 20467</strain>
    </source>
</reference>
<dbReference type="Proteomes" id="UP000295188">
    <property type="component" value="Unassembled WGS sequence"/>
</dbReference>
<dbReference type="RefSeq" id="WP_132549997.1">
    <property type="nucleotide sequence ID" value="NZ_SMAA01000010.1"/>
</dbReference>
<dbReference type="EMBL" id="SMAA01000010">
    <property type="protein sequence ID" value="TCS78426.1"/>
    <property type="molecule type" value="Genomic_DNA"/>
</dbReference>
<keyword evidence="1" id="KW-0472">Membrane</keyword>
<dbReference type="OrthoDB" id="9860313at2"/>
<feature type="domain" description="YcxB-like C-terminal" evidence="2">
    <location>
        <begin position="87"/>
        <end position="148"/>
    </location>
</feature>
<keyword evidence="1" id="KW-0812">Transmembrane</keyword>
<evidence type="ECO:0000313" key="4">
    <source>
        <dbReference type="Proteomes" id="UP000295188"/>
    </source>
</evidence>
<feature type="transmembrane region" description="Helical" evidence="1">
    <location>
        <begin position="53"/>
        <end position="76"/>
    </location>
</feature>
<feature type="transmembrane region" description="Helical" evidence="1">
    <location>
        <begin position="29"/>
        <end position="47"/>
    </location>
</feature>
<organism evidence="3 4">
    <name type="scientific">Pectinatus cerevisiiphilus</name>
    <dbReference type="NCBI Taxonomy" id="86956"/>
    <lineage>
        <taxon>Bacteria</taxon>
        <taxon>Bacillati</taxon>
        <taxon>Bacillota</taxon>
        <taxon>Negativicutes</taxon>
        <taxon>Selenomonadales</taxon>
        <taxon>Selenomonadaceae</taxon>
        <taxon>Pectinatus</taxon>
    </lineage>
</organism>
<proteinExistence type="predicted"/>
<accession>A0A4R3K6C9</accession>
<dbReference type="AlphaFoldDB" id="A0A4R3K6C9"/>
<keyword evidence="1" id="KW-1133">Transmembrane helix</keyword>
<sequence length="157" mass="18963">MNEKFITRTNFNKSLCRDFVSYINLHRQIWLYVVVLVVIGILEYVNNRSAERVMMFVLVMIGMYFISSYISSLILTKRNGKFLKIRFYEHHMFAETEHKREKITYELLNRIVERDKCFYLFFTKNRGAFIIEKAGFEKGSVDKFYDFIKSHLPVKRK</sequence>
<comment type="caution">
    <text evidence="3">The sequence shown here is derived from an EMBL/GenBank/DDBJ whole genome shotgun (WGS) entry which is preliminary data.</text>
</comment>
<evidence type="ECO:0000313" key="3">
    <source>
        <dbReference type="EMBL" id="TCS78426.1"/>
    </source>
</evidence>